<keyword evidence="2" id="KW-1185">Reference proteome</keyword>
<evidence type="ECO:0000313" key="2">
    <source>
        <dbReference type="Proteomes" id="UP000276776"/>
    </source>
</evidence>
<proteinExistence type="predicted"/>
<evidence type="ECO:0000313" key="3">
    <source>
        <dbReference type="WBParaSite" id="TCLT_0001030401-mRNA-1"/>
    </source>
</evidence>
<sequence length="67" mass="7811">MFPKLEQRIDVSDLLYSVQNNDRFLRSLFRELLDDDDIRLLEKKNPLTNDDCEKALSEILGGVSSHM</sequence>
<reference evidence="3" key="1">
    <citation type="submission" date="2017-02" db="UniProtKB">
        <authorList>
            <consortium name="WormBaseParasite"/>
        </authorList>
    </citation>
    <scope>IDENTIFICATION</scope>
</reference>
<reference evidence="1 2" key="2">
    <citation type="submission" date="2018-11" db="EMBL/GenBank/DDBJ databases">
        <authorList>
            <consortium name="Pathogen Informatics"/>
        </authorList>
    </citation>
    <scope>NUCLEOTIDE SEQUENCE [LARGE SCALE GENOMIC DNA]</scope>
</reference>
<dbReference type="AlphaFoldDB" id="A0A0N5DAU6"/>
<accession>A0A0N5DAU6</accession>
<dbReference type="EMBL" id="UYYF01005044">
    <property type="protein sequence ID" value="VDN07977.1"/>
    <property type="molecule type" value="Genomic_DNA"/>
</dbReference>
<name>A0A0N5DAU6_THECL</name>
<dbReference type="WBParaSite" id="TCLT_0001030401-mRNA-1">
    <property type="protein sequence ID" value="TCLT_0001030401-mRNA-1"/>
    <property type="gene ID" value="TCLT_0001030401"/>
</dbReference>
<evidence type="ECO:0000313" key="1">
    <source>
        <dbReference type="EMBL" id="VDN07977.1"/>
    </source>
</evidence>
<organism evidence="3">
    <name type="scientific">Thelazia callipaeda</name>
    <name type="common">Oriental eyeworm</name>
    <name type="synonym">Parasitic nematode</name>
    <dbReference type="NCBI Taxonomy" id="103827"/>
    <lineage>
        <taxon>Eukaryota</taxon>
        <taxon>Metazoa</taxon>
        <taxon>Ecdysozoa</taxon>
        <taxon>Nematoda</taxon>
        <taxon>Chromadorea</taxon>
        <taxon>Rhabditida</taxon>
        <taxon>Spirurina</taxon>
        <taxon>Spiruromorpha</taxon>
        <taxon>Thelazioidea</taxon>
        <taxon>Thelaziidae</taxon>
        <taxon>Thelazia</taxon>
    </lineage>
</organism>
<dbReference type="Proteomes" id="UP000276776">
    <property type="component" value="Unassembled WGS sequence"/>
</dbReference>
<protein>
    <submittedName>
        <fullName evidence="3">Transposase</fullName>
    </submittedName>
</protein>
<gene>
    <name evidence="1" type="ORF">TCLT_LOCUS10293</name>
</gene>